<keyword evidence="3" id="KW-1185">Reference proteome</keyword>
<dbReference type="Proteomes" id="UP000244773">
    <property type="component" value="Segment"/>
</dbReference>
<proteinExistence type="predicted"/>
<organism evidence="2">
    <name type="scientific">Tetraselmis virus 1</name>
    <dbReference type="NCBI Taxonomy" id="2060617"/>
    <lineage>
        <taxon>Viruses</taxon>
        <taxon>Varidnaviria</taxon>
        <taxon>Bamfordvirae</taxon>
        <taxon>Nucleocytoviricota</taxon>
        <taxon>Megaviricetes</taxon>
        <taxon>Imitervirales</taxon>
        <taxon>Allomimiviridae</taxon>
        <taxon>Oceanusvirus</taxon>
        <taxon>Oceanusvirus kaneohense</taxon>
    </lineage>
</organism>
<keyword evidence="1" id="KW-0812">Transmembrane</keyword>
<keyword evidence="1" id="KW-0472">Membrane</keyword>
<name>A0A2P0VN17_9VIRU</name>
<dbReference type="EMBL" id="KY322437">
    <property type="protein sequence ID" value="AUF82281.1"/>
    <property type="molecule type" value="Genomic_DNA"/>
</dbReference>
<accession>A0A2P0VN17</accession>
<evidence type="ECO:0000256" key="1">
    <source>
        <dbReference type="SAM" id="Phobius"/>
    </source>
</evidence>
<evidence type="ECO:0000313" key="2">
    <source>
        <dbReference type="EMBL" id="AUF82281.1"/>
    </source>
</evidence>
<feature type="transmembrane region" description="Helical" evidence="1">
    <location>
        <begin position="36"/>
        <end position="59"/>
    </location>
</feature>
<protein>
    <submittedName>
        <fullName evidence="2">Uncharacterized protein</fullName>
    </submittedName>
</protein>
<sequence>MKKSCKVEATVVEVNEYHLQTLFLLYCSKIIPDFKVVLFQMTGAVVILTFVLILCVIATCATYSGLKENFNFVNDVCHVINPENVTDKVLTICGNAPDMSSECTVGCDVDTLCRNPGIGYCVKNTHESNPALCDVTNSFLINGKKIQSFSHYRLFKIRRGNCIIVLSKNGYLSDTNNARKMLSEFPSNICIVKTSLAGQSNFHENWRVKIRGNQKTEFMLPLTSDAFIEEAKKNVMSPAGKLPVLYKILTSTSPKNEETVTNTDKTILNEIITNTDSKNQILKKLFFSTRFVLGETISFSMGEKINYVVPSPGVMNTKSPVSETELSSLSIISLTIEVDIETRTITGLREIIIENNKNVTFCKRTVNIPLEESIIKSVGTDPEMWLGIKDNKELFD</sequence>
<gene>
    <name evidence="2" type="ORF">TetV_189</name>
</gene>
<evidence type="ECO:0000313" key="3">
    <source>
        <dbReference type="Proteomes" id="UP000244773"/>
    </source>
</evidence>
<keyword evidence="1" id="KW-1133">Transmembrane helix</keyword>
<reference evidence="2" key="1">
    <citation type="journal article" date="2018" name="Virology">
        <title>A giant virus infecting green algae encodes key fermentation genes.</title>
        <authorList>
            <person name="Schvarcz C.R."/>
            <person name="Steward G.F."/>
        </authorList>
    </citation>
    <scope>NUCLEOTIDE SEQUENCE [LARGE SCALE GENOMIC DNA]</scope>
</reference>